<evidence type="ECO:0000256" key="1">
    <source>
        <dbReference type="ARBA" id="ARBA00006594"/>
    </source>
</evidence>
<dbReference type="GO" id="GO:0009307">
    <property type="term" value="P:DNA restriction-modification system"/>
    <property type="evidence" value="ECO:0007669"/>
    <property type="project" value="UniProtKB-KW"/>
</dbReference>
<dbReference type="NCBIfam" id="TIGR00497">
    <property type="entry name" value="hsdM"/>
    <property type="match status" value="1"/>
</dbReference>
<evidence type="ECO:0000256" key="5">
    <source>
        <dbReference type="ARBA" id="ARBA00022691"/>
    </source>
</evidence>
<dbReference type="GO" id="GO:0032259">
    <property type="term" value="P:methylation"/>
    <property type="evidence" value="ECO:0007669"/>
    <property type="project" value="UniProtKB-KW"/>
</dbReference>
<dbReference type="InterPro" id="IPR003356">
    <property type="entry name" value="DNA_methylase_A-5"/>
</dbReference>
<keyword evidence="3 11" id="KW-0489">Methyltransferase</keyword>
<dbReference type="PANTHER" id="PTHR42933:SF1">
    <property type="entry name" value="SITE-SPECIFIC DNA-METHYLTRANSFERASE (ADENINE-SPECIFIC)"/>
    <property type="match status" value="1"/>
</dbReference>
<evidence type="ECO:0000256" key="2">
    <source>
        <dbReference type="ARBA" id="ARBA00011900"/>
    </source>
</evidence>
<dbReference type="RefSeq" id="WP_136136474.1">
    <property type="nucleotide sequence ID" value="NZ_SDGV01000010.1"/>
</dbReference>
<accession>A0A4S3B782</accession>
<evidence type="ECO:0000256" key="4">
    <source>
        <dbReference type="ARBA" id="ARBA00022679"/>
    </source>
</evidence>
<dbReference type="AlphaFoldDB" id="A0A4S3B782"/>
<dbReference type="GO" id="GO:0008170">
    <property type="term" value="F:N-methyltransferase activity"/>
    <property type="evidence" value="ECO:0007669"/>
    <property type="project" value="InterPro"/>
</dbReference>
<dbReference type="Pfam" id="PF12161">
    <property type="entry name" value="HsdM_N"/>
    <property type="match status" value="1"/>
</dbReference>
<feature type="domain" description="DNA methylase adenine-specific" evidence="9">
    <location>
        <begin position="170"/>
        <end position="478"/>
    </location>
</feature>
<name>A0A4S3B782_9ENTE</name>
<dbReference type="Gene3D" id="3.40.50.150">
    <property type="entry name" value="Vaccinia Virus protein VP39"/>
    <property type="match status" value="1"/>
</dbReference>
<dbReference type="GO" id="GO:0009007">
    <property type="term" value="F:site-specific DNA-methyltransferase (adenine-specific) activity"/>
    <property type="evidence" value="ECO:0007669"/>
    <property type="project" value="UniProtKB-EC"/>
</dbReference>
<gene>
    <name evidence="11" type="ORF">ESZ54_04425</name>
</gene>
<keyword evidence="4 11" id="KW-0808">Transferase</keyword>
<evidence type="ECO:0000259" key="10">
    <source>
        <dbReference type="Pfam" id="PF12161"/>
    </source>
</evidence>
<keyword evidence="8" id="KW-0175">Coiled coil</keyword>
<dbReference type="EMBL" id="SDGV01000010">
    <property type="protein sequence ID" value="THB61703.1"/>
    <property type="molecule type" value="Genomic_DNA"/>
</dbReference>
<dbReference type="SUPFAM" id="SSF53335">
    <property type="entry name" value="S-adenosyl-L-methionine-dependent methyltransferases"/>
    <property type="match status" value="1"/>
</dbReference>
<comment type="similarity">
    <text evidence="1">Belongs to the N(4)/N(6)-methyltransferase family.</text>
</comment>
<dbReference type="PROSITE" id="PS00092">
    <property type="entry name" value="N6_MTASE"/>
    <property type="match status" value="1"/>
</dbReference>
<keyword evidence="12" id="KW-1185">Reference proteome</keyword>
<dbReference type="EC" id="2.1.1.72" evidence="2"/>
<feature type="domain" description="N6 adenine-specific DNA methyltransferase N-terminal" evidence="10">
    <location>
        <begin position="11"/>
        <end position="161"/>
    </location>
</feature>
<dbReference type="InterPro" id="IPR051537">
    <property type="entry name" value="DNA_Adenine_Mtase"/>
</dbReference>
<reference evidence="11 12" key="1">
    <citation type="submission" date="2019-01" db="EMBL/GenBank/DDBJ databases">
        <title>Vagococcus silagei sp. nov. isolated from brewer's grain.</title>
        <authorList>
            <person name="Guu J.-R."/>
        </authorList>
    </citation>
    <scope>NUCLEOTIDE SEQUENCE [LARGE SCALE GENOMIC DNA]</scope>
    <source>
        <strain evidence="11 12">2B-2</strain>
    </source>
</reference>
<protein>
    <recommendedName>
        <fullName evidence="2">site-specific DNA-methyltransferase (adenine-specific)</fullName>
        <ecNumber evidence="2">2.1.1.72</ecNumber>
    </recommendedName>
</protein>
<dbReference type="Proteomes" id="UP000310506">
    <property type="component" value="Unassembled WGS sequence"/>
</dbReference>
<dbReference type="Pfam" id="PF02384">
    <property type="entry name" value="N6_Mtase"/>
    <property type="match status" value="1"/>
</dbReference>
<evidence type="ECO:0000256" key="8">
    <source>
        <dbReference type="SAM" id="Coils"/>
    </source>
</evidence>
<feature type="coiled-coil region" evidence="8">
    <location>
        <begin position="482"/>
        <end position="509"/>
    </location>
</feature>
<keyword evidence="6" id="KW-0680">Restriction system</keyword>
<evidence type="ECO:0000256" key="3">
    <source>
        <dbReference type="ARBA" id="ARBA00022603"/>
    </source>
</evidence>
<dbReference type="OrthoDB" id="9814572at2"/>
<comment type="caution">
    <text evidence="11">The sequence shown here is derived from an EMBL/GenBank/DDBJ whole genome shotgun (WGS) entry which is preliminary data.</text>
</comment>
<dbReference type="PANTHER" id="PTHR42933">
    <property type="entry name" value="SLR6095 PROTEIN"/>
    <property type="match status" value="1"/>
</dbReference>
<evidence type="ECO:0000256" key="6">
    <source>
        <dbReference type="ARBA" id="ARBA00022747"/>
    </source>
</evidence>
<dbReference type="InterPro" id="IPR022749">
    <property type="entry name" value="D12N6_MeTrfase_N"/>
</dbReference>
<comment type="catalytic activity">
    <reaction evidence="7">
        <text>a 2'-deoxyadenosine in DNA + S-adenosyl-L-methionine = an N(6)-methyl-2'-deoxyadenosine in DNA + S-adenosyl-L-homocysteine + H(+)</text>
        <dbReference type="Rhea" id="RHEA:15197"/>
        <dbReference type="Rhea" id="RHEA-COMP:12418"/>
        <dbReference type="Rhea" id="RHEA-COMP:12419"/>
        <dbReference type="ChEBI" id="CHEBI:15378"/>
        <dbReference type="ChEBI" id="CHEBI:57856"/>
        <dbReference type="ChEBI" id="CHEBI:59789"/>
        <dbReference type="ChEBI" id="CHEBI:90615"/>
        <dbReference type="ChEBI" id="CHEBI:90616"/>
        <dbReference type="EC" id="2.1.1.72"/>
    </reaction>
</comment>
<organism evidence="11 12">
    <name type="scientific">Vagococcus silagei</name>
    <dbReference type="NCBI Taxonomy" id="2508885"/>
    <lineage>
        <taxon>Bacteria</taxon>
        <taxon>Bacillati</taxon>
        <taxon>Bacillota</taxon>
        <taxon>Bacilli</taxon>
        <taxon>Lactobacillales</taxon>
        <taxon>Enterococcaceae</taxon>
        <taxon>Vagococcus</taxon>
    </lineage>
</organism>
<evidence type="ECO:0000313" key="12">
    <source>
        <dbReference type="Proteomes" id="UP000310506"/>
    </source>
</evidence>
<proteinExistence type="inferred from homology"/>
<evidence type="ECO:0000313" key="11">
    <source>
        <dbReference type="EMBL" id="THB61703.1"/>
    </source>
</evidence>
<dbReference type="InterPro" id="IPR038333">
    <property type="entry name" value="T1MK-like_N_sf"/>
</dbReference>
<dbReference type="Gene3D" id="1.20.1260.30">
    <property type="match status" value="1"/>
</dbReference>
<dbReference type="PRINTS" id="PR00507">
    <property type="entry name" value="N12N6MTFRASE"/>
</dbReference>
<dbReference type="InterPro" id="IPR002052">
    <property type="entry name" value="DNA_methylase_N6_adenine_CS"/>
</dbReference>
<evidence type="ECO:0000256" key="7">
    <source>
        <dbReference type="ARBA" id="ARBA00047942"/>
    </source>
</evidence>
<dbReference type="GO" id="GO:0003677">
    <property type="term" value="F:DNA binding"/>
    <property type="evidence" value="ECO:0007669"/>
    <property type="project" value="InterPro"/>
</dbReference>
<evidence type="ECO:0000259" key="9">
    <source>
        <dbReference type="Pfam" id="PF02384"/>
    </source>
</evidence>
<keyword evidence="5" id="KW-0949">S-adenosyl-L-methionine</keyword>
<dbReference type="InterPro" id="IPR004546">
    <property type="entry name" value="Restrct_endonuc_T1M"/>
</dbReference>
<sequence length="535" mass="60565">MSSNNSKTLFQALWNSADILRSKMDASEYKNYLLGLVFYKYLSDRMLCFAVDMLEEKAETIQDAQKIYELAYYDLDTQKDLIDVLKEEFSYALEPNLTFTALVQKAHDMTFELEDLAQGFRNIEQSSELFENLFEDVDLYSKKLGQNASKQSKTITAVMKELDTLDLAHDGDALGDAYEYLIGQFASDSGKKAGEFYTPQPISTLMSRIVLEGMKDKKGFSVYDPTMGSGSLLLNVKKYSNEPGTINYFGQELNTSTFNLARMNMILHGVDIANQHLKNGDTLDADWPVDEPTNFDAVLMNPPYSAKWGAEKGFLDDPRYSSYGVLAPKSKADFAFLLHGYYHLKESGTMAIVLPHGVLFRGAAEGKIRKILLDNGAIDTVIGLPANIFFNTSIPTTVIILKKNRRNKDVLFIDASQDFTKSKNQNKLEKQHIDKIVETYLERESIEKYAHVADFEEIIENDYNLNIPRYVDTFEEEEPISLVDVAKELSQVQKEIKEANTKLAEMFEDLTATDPDVQVELNQFLEILKSGDIHG</sequence>
<dbReference type="InterPro" id="IPR029063">
    <property type="entry name" value="SAM-dependent_MTases_sf"/>
</dbReference>